<dbReference type="PROSITE" id="PS51450">
    <property type="entry name" value="LRR"/>
    <property type="match status" value="2"/>
</dbReference>
<evidence type="ECO:0000313" key="5">
    <source>
        <dbReference type="Proteomes" id="UP001168821"/>
    </source>
</evidence>
<sequence>MQYTSSKIVFIVRTLFFVLIFCDQHTASEHVDSANITCDCLAHNLWIIKATYTFTNVGEDKIKDSCPQNSTEKKRISIEGTIRTLHEDSFKNISNLVEVVLPNVGLKEIESGTFRNLSNLRKLHLHDNNLHELRNGTFVNLNASSLQFGNNTIVSLESGVFQNLSNVGELNLSKNKITEIRKGVFQNVYLWILNLEKNAISNLEPGTFASMFAKDKFGISLWLANNNLEAIDSQVFNNNYIQGVGLANNSISVLRPGDFNNLPNLDSLHLSGNKIQEVPEGVFNGSRIRILNLSCNKISVIAAGAFNNMTSLSLIEIQHNKLKEWDSKWFLGLPKIIIDASYNDIETIPAQGFQNVPEGSLVELDHNHIKNISDIAFAGLASLHYLNLSYNEIKEWKVDVLKNVVIEEFVDLRVNKIRCSDMGTDVPVLQTKGVLIEDCQVP</sequence>
<feature type="signal peptide" evidence="3">
    <location>
        <begin position="1"/>
        <end position="27"/>
    </location>
</feature>
<dbReference type="InterPro" id="IPR032675">
    <property type="entry name" value="LRR_dom_sf"/>
</dbReference>
<dbReference type="InterPro" id="IPR050333">
    <property type="entry name" value="SLRP"/>
</dbReference>
<keyword evidence="3" id="KW-0732">Signal</keyword>
<evidence type="ECO:0000256" key="3">
    <source>
        <dbReference type="SAM" id="SignalP"/>
    </source>
</evidence>
<gene>
    <name evidence="4" type="ORF">Zmor_006780</name>
</gene>
<feature type="chain" id="PRO_5041433750" evidence="3">
    <location>
        <begin position="28"/>
        <end position="442"/>
    </location>
</feature>
<dbReference type="Pfam" id="PF13306">
    <property type="entry name" value="LRR_5"/>
    <property type="match status" value="1"/>
</dbReference>
<organism evidence="4 5">
    <name type="scientific">Zophobas morio</name>
    <dbReference type="NCBI Taxonomy" id="2755281"/>
    <lineage>
        <taxon>Eukaryota</taxon>
        <taxon>Metazoa</taxon>
        <taxon>Ecdysozoa</taxon>
        <taxon>Arthropoda</taxon>
        <taxon>Hexapoda</taxon>
        <taxon>Insecta</taxon>
        <taxon>Pterygota</taxon>
        <taxon>Neoptera</taxon>
        <taxon>Endopterygota</taxon>
        <taxon>Coleoptera</taxon>
        <taxon>Polyphaga</taxon>
        <taxon>Cucujiformia</taxon>
        <taxon>Tenebrionidae</taxon>
        <taxon>Zophobas</taxon>
    </lineage>
</organism>
<comment type="caution">
    <text evidence="4">The sequence shown here is derived from an EMBL/GenBank/DDBJ whole genome shotgun (WGS) entry which is preliminary data.</text>
</comment>
<keyword evidence="2" id="KW-0677">Repeat</keyword>
<dbReference type="InterPro" id="IPR001611">
    <property type="entry name" value="Leu-rich_rpt"/>
</dbReference>
<dbReference type="PANTHER" id="PTHR45712">
    <property type="entry name" value="AGAP008170-PA"/>
    <property type="match status" value="1"/>
</dbReference>
<accession>A0AA38ISE3</accession>
<reference evidence="4" key="1">
    <citation type="journal article" date="2023" name="G3 (Bethesda)">
        <title>Whole genome assemblies of Zophobas morio and Tenebrio molitor.</title>
        <authorList>
            <person name="Kaur S."/>
            <person name="Stinson S.A."/>
            <person name="diCenzo G.C."/>
        </authorList>
    </citation>
    <scope>NUCLEOTIDE SEQUENCE</scope>
    <source>
        <strain evidence="4">QUZm001</strain>
    </source>
</reference>
<protein>
    <submittedName>
        <fullName evidence="4">Uncharacterized protein</fullName>
    </submittedName>
</protein>
<keyword evidence="5" id="KW-1185">Reference proteome</keyword>
<evidence type="ECO:0000256" key="1">
    <source>
        <dbReference type="ARBA" id="ARBA00022614"/>
    </source>
</evidence>
<dbReference type="InterPro" id="IPR003591">
    <property type="entry name" value="Leu-rich_rpt_typical-subtyp"/>
</dbReference>
<proteinExistence type="predicted"/>
<name>A0AA38ISE3_9CUCU</name>
<dbReference type="SMART" id="SM00369">
    <property type="entry name" value="LRR_TYP"/>
    <property type="match status" value="8"/>
</dbReference>
<dbReference type="Pfam" id="PF13855">
    <property type="entry name" value="LRR_8"/>
    <property type="match status" value="3"/>
</dbReference>
<evidence type="ECO:0000256" key="2">
    <source>
        <dbReference type="ARBA" id="ARBA00022737"/>
    </source>
</evidence>
<keyword evidence="1" id="KW-0433">Leucine-rich repeat</keyword>
<dbReference type="Gene3D" id="3.80.10.10">
    <property type="entry name" value="Ribonuclease Inhibitor"/>
    <property type="match status" value="4"/>
</dbReference>
<dbReference type="PANTHER" id="PTHR45712:SF22">
    <property type="entry name" value="INSULIN-LIKE GROWTH FACTOR-BINDING PROTEIN COMPLEX ACID LABILE SUBUNIT"/>
    <property type="match status" value="1"/>
</dbReference>
<dbReference type="GO" id="GO:0005615">
    <property type="term" value="C:extracellular space"/>
    <property type="evidence" value="ECO:0007669"/>
    <property type="project" value="TreeGrafter"/>
</dbReference>
<dbReference type="AlphaFoldDB" id="A0AA38ISE3"/>
<evidence type="ECO:0000313" key="4">
    <source>
        <dbReference type="EMBL" id="KAJ3662430.1"/>
    </source>
</evidence>
<dbReference type="InterPro" id="IPR026906">
    <property type="entry name" value="LRR_5"/>
</dbReference>
<dbReference type="EMBL" id="JALNTZ010000002">
    <property type="protein sequence ID" value="KAJ3662430.1"/>
    <property type="molecule type" value="Genomic_DNA"/>
</dbReference>
<dbReference type="SUPFAM" id="SSF52058">
    <property type="entry name" value="L domain-like"/>
    <property type="match status" value="1"/>
</dbReference>
<dbReference type="Proteomes" id="UP001168821">
    <property type="component" value="Unassembled WGS sequence"/>
</dbReference>